<keyword evidence="1" id="KW-0472">Membrane</keyword>
<sequence>MSNKNNNHIVINDISMSACYVIFILLGIVLIILEVLCIMKLCRKMYNRCYCKVALNNTI</sequence>
<feature type="transmembrane region" description="Helical" evidence="1">
    <location>
        <begin position="20"/>
        <end position="38"/>
    </location>
</feature>
<name>G8XTQ3_SCMVC</name>
<evidence type="ECO:0000256" key="1">
    <source>
        <dbReference type="SAM" id="Phobius"/>
    </source>
</evidence>
<keyword evidence="1" id="KW-1133">Transmembrane helix</keyword>
<evidence type="ECO:0000313" key="3">
    <source>
        <dbReference type="Proteomes" id="UP000113346"/>
    </source>
</evidence>
<keyword evidence="1" id="KW-0812">Transmembrane</keyword>
<organism evidence="2 3">
    <name type="scientific">Simian cytomegalovirus (strain Colburn)</name>
    <dbReference type="NCBI Taxonomy" id="50292"/>
    <lineage>
        <taxon>Viruses</taxon>
        <taxon>Duplodnaviria</taxon>
        <taxon>Heunggongvirae</taxon>
        <taxon>Peploviricota</taxon>
        <taxon>Herviviricetes</taxon>
        <taxon>Herpesvirales</taxon>
        <taxon>Orthoherpesviridae</taxon>
        <taxon>Betaherpesvirinae</taxon>
        <taxon>Cytomegalovirus</taxon>
        <taxon>Cytomegalovirus cercopithecinebeta5</taxon>
    </lineage>
</organism>
<organismHost>
    <name type="scientific">Macaca</name>
    <name type="common">macaques</name>
    <dbReference type="NCBI Taxonomy" id="9539"/>
</organismHost>
<gene>
    <name evidence="2" type="primary">O4</name>
</gene>
<protein>
    <submittedName>
        <fullName evidence="2">Protein O4</fullName>
    </submittedName>
</protein>
<dbReference type="Proteomes" id="UP000113346">
    <property type="component" value="Segment"/>
</dbReference>
<proteinExistence type="predicted"/>
<dbReference type="EMBL" id="FJ483969">
    <property type="protein sequence ID" value="AEV80545.1"/>
    <property type="molecule type" value="Genomic_DNA"/>
</dbReference>
<reference evidence="2" key="1">
    <citation type="submission" date="2011-12" db="EMBL/GenBank/DDBJ databases">
        <title>Comparative genomics of primate cytomegaloviruses.</title>
        <authorList>
            <person name="Davison A.J."/>
            <person name="Holton M."/>
            <person name="Dolan A."/>
            <person name="Dargan D.J."/>
            <person name="Gatherer D."/>
            <person name="Hayward G.S."/>
        </authorList>
    </citation>
    <scope>NUCLEOTIDE SEQUENCE [LARGE SCALE GENOMIC DNA]</scope>
    <source>
        <strain evidence="2">Colburn</strain>
    </source>
</reference>
<accession>G8XTQ3</accession>
<evidence type="ECO:0000313" key="2">
    <source>
        <dbReference type="EMBL" id="AEV80545.1"/>
    </source>
</evidence>